<dbReference type="CDD" id="cd06170">
    <property type="entry name" value="LuxR_C_like"/>
    <property type="match status" value="1"/>
</dbReference>
<evidence type="ECO:0000256" key="3">
    <source>
        <dbReference type="ARBA" id="ARBA00023163"/>
    </source>
</evidence>
<dbReference type="AlphaFoldDB" id="Q2IUN6"/>
<evidence type="ECO:0000313" key="6">
    <source>
        <dbReference type="Proteomes" id="UP000008809"/>
    </source>
</evidence>
<dbReference type="PANTHER" id="PTHR44688">
    <property type="entry name" value="DNA-BINDING TRANSCRIPTIONAL ACTIVATOR DEVR_DOSR"/>
    <property type="match status" value="1"/>
</dbReference>
<dbReference type="PANTHER" id="PTHR44688:SF16">
    <property type="entry name" value="DNA-BINDING TRANSCRIPTIONAL ACTIVATOR DEVR_DOSR"/>
    <property type="match status" value="1"/>
</dbReference>
<name>Q2IUN6_RHOP2</name>
<sequence>MPIHDSAAVASDLSRPATPAAFAEAAMLSLRPVFGASRAVLSDRQRGRPGEMHFVNWPSWCQAHYCAEVRARDPIRSWLDREASENGVTRLSELLPATRRAALPRETLLADSGAGFVLIMALREQNRIVGALSLVRDAGHGDFDERDRGLALALLPLLEMAYHGVIARGAATVPLFAGNDPLHALTPRERQVAALAAAGHPNKSIARMLDASPWTIKNHMRAVLDKTGTRNRTELSALIGSQRETARPG</sequence>
<evidence type="ECO:0000256" key="2">
    <source>
        <dbReference type="ARBA" id="ARBA00023125"/>
    </source>
</evidence>
<dbReference type="PROSITE" id="PS50043">
    <property type="entry name" value="HTH_LUXR_2"/>
    <property type="match status" value="1"/>
</dbReference>
<dbReference type="STRING" id="316058.RPB_3378"/>
<dbReference type="Gene3D" id="3.30.450.40">
    <property type="match status" value="1"/>
</dbReference>
<dbReference type="Proteomes" id="UP000008809">
    <property type="component" value="Chromosome"/>
</dbReference>
<evidence type="ECO:0000313" key="5">
    <source>
        <dbReference type="EMBL" id="ABD08074.1"/>
    </source>
</evidence>
<dbReference type="GO" id="GO:0003677">
    <property type="term" value="F:DNA binding"/>
    <property type="evidence" value="ECO:0007669"/>
    <property type="project" value="UniProtKB-KW"/>
</dbReference>
<dbReference type="EMBL" id="CP000250">
    <property type="protein sequence ID" value="ABD08074.1"/>
    <property type="molecule type" value="Genomic_DNA"/>
</dbReference>
<dbReference type="InterPro" id="IPR000792">
    <property type="entry name" value="Tscrpt_reg_LuxR_C"/>
</dbReference>
<feature type="domain" description="HTH luxR-type" evidence="4">
    <location>
        <begin position="178"/>
        <end position="243"/>
    </location>
</feature>
<dbReference type="KEGG" id="rpb:RPB_3378"/>
<dbReference type="SUPFAM" id="SSF46894">
    <property type="entry name" value="C-terminal effector domain of the bipartite response regulators"/>
    <property type="match status" value="1"/>
</dbReference>
<accession>Q2IUN6</accession>
<reference evidence="5 6" key="1">
    <citation type="submission" date="2006-01" db="EMBL/GenBank/DDBJ databases">
        <title>Complete sequence of Rhodopseudomonas palustris HaA2.</title>
        <authorList>
            <consortium name="US DOE Joint Genome Institute"/>
            <person name="Copeland A."/>
            <person name="Lucas S."/>
            <person name="Lapidus A."/>
            <person name="Barry K."/>
            <person name="Detter J.C."/>
            <person name="Glavina T."/>
            <person name="Hammon N."/>
            <person name="Israni S."/>
            <person name="Pitluck S."/>
            <person name="Chain P."/>
            <person name="Malfatti S."/>
            <person name="Shin M."/>
            <person name="Vergez L."/>
            <person name="Schmutz J."/>
            <person name="Larimer F."/>
            <person name="Land M."/>
            <person name="Hauser L."/>
            <person name="Pelletier D.A."/>
            <person name="Kyrpides N."/>
            <person name="Anderson I."/>
            <person name="Oda Y."/>
            <person name="Harwood C.S."/>
            <person name="Richardson P."/>
        </authorList>
    </citation>
    <scope>NUCLEOTIDE SEQUENCE [LARGE SCALE GENOMIC DNA]</scope>
    <source>
        <strain evidence="5 6">HaA2</strain>
    </source>
</reference>
<proteinExistence type="predicted"/>
<dbReference type="InterPro" id="IPR016032">
    <property type="entry name" value="Sig_transdc_resp-reg_C-effctor"/>
</dbReference>
<dbReference type="SUPFAM" id="SSF55781">
    <property type="entry name" value="GAF domain-like"/>
    <property type="match status" value="1"/>
</dbReference>
<dbReference type="PRINTS" id="PR00038">
    <property type="entry name" value="HTHLUXR"/>
</dbReference>
<gene>
    <name evidence="5" type="ordered locus">RPB_3378</name>
</gene>
<dbReference type="Gene3D" id="1.10.10.10">
    <property type="entry name" value="Winged helix-like DNA-binding domain superfamily/Winged helix DNA-binding domain"/>
    <property type="match status" value="1"/>
</dbReference>
<keyword evidence="2" id="KW-0238">DNA-binding</keyword>
<dbReference type="eggNOG" id="COG2197">
    <property type="taxonomic scope" value="Bacteria"/>
</dbReference>
<dbReference type="HOGENOM" id="CLU_1165396_0_0_5"/>
<keyword evidence="3" id="KW-0804">Transcription</keyword>
<dbReference type="SMART" id="SM00421">
    <property type="entry name" value="HTH_LUXR"/>
    <property type="match status" value="1"/>
</dbReference>
<evidence type="ECO:0000256" key="1">
    <source>
        <dbReference type="ARBA" id="ARBA00023015"/>
    </source>
</evidence>
<dbReference type="GO" id="GO:0006355">
    <property type="term" value="P:regulation of DNA-templated transcription"/>
    <property type="evidence" value="ECO:0007669"/>
    <property type="project" value="InterPro"/>
</dbReference>
<evidence type="ECO:0000259" key="4">
    <source>
        <dbReference type="PROSITE" id="PS50043"/>
    </source>
</evidence>
<keyword evidence="1" id="KW-0805">Transcription regulation</keyword>
<dbReference type="InterPro" id="IPR029016">
    <property type="entry name" value="GAF-like_dom_sf"/>
</dbReference>
<keyword evidence="6" id="KW-1185">Reference proteome</keyword>
<dbReference type="Pfam" id="PF00196">
    <property type="entry name" value="GerE"/>
    <property type="match status" value="1"/>
</dbReference>
<organism evidence="5 6">
    <name type="scientific">Rhodopseudomonas palustris (strain HaA2)</name>
    <dbReference type="NCBI Taxonomy" id="316058"/>
    <lineage>
        <taxon>Bacteria</taxon>
        <taxon>Pseudomonadati</taxon>
        <taxon>Pseudomonadota</taxon>
        <taxon>Alphaproteobacteria</taxon>
        <taxon>Hyphomicrobiales</taxon>
        <taxon>Nitrobacteraceae</taxon>
        <taxon>Rhodopseudomonas</taxon>
    </lineage>
</organism>
<dbReference type="InterPro" id="IPR036388">
    <property type="entry name" value="WH-like_DNA-bd_sf"/>
</dbReference>
<dbReference type="RefSeq" id="WP_011442258.1">
    <property type="nucleotide sequence ID" value="NC_007778.1"/>
</dbReference>
<protein>
    <submittedName>
        <fullName evidence="5">Transcriptional regulator, LuxR family</fullName>
    </submittedName>
</protein>